<evidence type="ECO:0000313" key="2">
    <source>
        <dbReference type="EMBL" id="PNI30846.1"/>
    </source>
</evidence>
<dbReference type="PANTHER" id="PTHR23072:SF0">
    <property type="entry name" value="GPI ETHANOLAMINE PHOSPHATE TRANSFERASE 2"/>
    <property type="match status" value="1"/>
</dbReference>
<evidence type="ECO:0000313" key="3">
    <source>
        <dbReference type="Proteomes" id="UP000236370"/>
    </source>
</evidence>
<dbReference type="PANTHER" id="PTHR23072">
    <property type="entry name" value="PHOSPHATIDYLINOSITOL GLYCAN-RELATED"/>
    <property type="match status" value="1"/>
</dbReference>
<accession>A0A2J8K746</accession>
<evidence type="ECO:0000256" key="1">
    <source>
        <dbReference type="SAM" id="Phobius"/>
    </source>
</evidence>
<comment type="caution">
    <text evidence="2">The sequence shown here is derived from an EMBL/GenBank/DDBJ whole genome shotgun (WGS) entry which is preliminary data.</text>
</comment>
<protein>
    <submittedName>
        <fullName evidence="2">PIGG isoform 17</fullName>
    </submittedName>
</protein>
<proteinExistence type="predicted"/>
<feature type="transmembrane region" description="Helical" evidence="1">
    <location>
        <begin position="6"/>
        <end position="28"/>
    </location>
</feature>
<dbReference type="GO" id="GO:0016020">
    <property type="term" value="C:membrane"/>
    <property type="evidence" value="ECO:0007669"/>
    <property type="project" value="GOC"/>
</dbReference>
<keyword evidence="1" id="KW-0472">Membrane</keyword>
<dbReference type="EMBL" id="NBAG03000389">
    <property type="protein sequence ID" value="PNI30846.1"/>
    <property type="molecule type" value="Genomic_DNA"/>
</dbReference>
<name>A0A2J8K746_PANTR</name>
<keyword evidence="1" id="KW-1133">Transmembrane helix</keyword>
<dbReference type="Proteomes" id="UP000236370">
    <property type="component" value="Unassembled WGS sequence"/>
</dbReference>
<keyword evidence="1" id="KW-0812">Transmembrane</keyword>
<reference evidence="2 3" key="1">
    <citation type="submission" date="2017-12" db="EMBL/GenBank/DDBJ databases">
        <title>High-resolution comparative analysis of great ape genomes.</title>
        <authorList>
            <person name="Pollen A."/>
            <person name="Hastie A."/>
            <person name="Hormozdiari F."/>
            <person name="Dougherty M."/>
            <person name="Liu R."/>
            <person name="Chaisson M."/>
            <person name="Hoppe E."/>
            <person name="Hill C."/>
            <person name="Pang A."/>
            <person name="Hillier L."/>
            <person name="Baker C."/>
            <person name="Armstrong J."/>
            <person name="Shendure J."/>
            <person name="Paten B."/>
            <person name="Wilson R."/>
            <person name="Chao H."/>
            <person name="Schneider V."/>
            <person name="Ventura M."/>
            <person name="Kronenberg Z."/>
            <person name="Murali S."/>
            <person name="Gordon D."/>
            <person name="Cantsilieris S."/>
            <person name="Munson K."/>
            <person name="Nelson B."/>
            <person name="Raja A."/>
            <person name="Underwood J."/>
            <person name="Diekhans M."/>
            <person name="Fiddes I."/>
            <person name="Haussler D."/>
            <person name="Eichler E."/>
        </authorList>
    </citation>
    <scope>NUCLEOTIDE SEQUENCE [LARGE SCALE GENOMIC DNA]</scope>
    <source>
        <strain evidence="2">Yerkes chimp pedigree #C0471</strain>
    </source>
</reference>
<dbReference type="GO" id="GO:0051377">
    <property type="term" value="F:mannose-ethanolamine phosphotransferase activity"/>
    <property type="evidence" value="ECO:0007669"/>
    <property type="project" value="InterPro"/>
</dbReference>
<organism evidence="2 3">
    <name type="scientific">Pan troglodytes</name>
    <name type="common">Chimpanzee</name>
    <dbReference type="NCBI Taxonomy" id="9598"/>
    <lineage>
        <taxon>Eukaryota</taxon>
        <taxon>Metazoa</taxon>
        <taxon>Chordata</taxon>
        <taxon>Craniata</taxon>
        <taxon>Vertebrata</taxon>
        <taxon>Euteleostomi</taxon>
        <taxon>Mammalia</taxon>
        <taxon>Eutheria</taxon>
        <taxon>Euarchontoglires</taxon>
        <taxon>Primates</taxon>
        <taxon>Haplorrhini</taxon>
        <taxon>Catarrhini</taxon>
        <taxon>Hominidae</taxon>
        <taxon>Pan</taxon>
    </lineage>
</organism>
<dbReference type="InterPro" id="IPR039527">
    <property type="entry name" value="PIGG/GPI7"/>
</dbReference>
<sequence length="193" mass="20997">MRLGSGTFATCCVAIEVLGIAVFLRGFFPAPVRSSARAEHGAEPPAPEPSAGVSSNWTTLPPPLFSKVVIVLIDALRDDFVFGSKGVKFMPYTTYLVEKGASHSFVAEAKPPTVTMPRIKALMTGSLPGFVDVIRNLNSPALLEDSVIRQAKAAGKRIVFYGDETWVKLFPKHFVEYDGTTSFFVSDYTEKSM</sequence>
<dbReference type="AlphaFoldDB" id="A0A2J8K746"/>
<dbReference type="GO" id="GO:0006506">
    <property type="term" value="P:GPI anchor biosynthetic process"/>
    <property type="evidence" value="ECO:0007669"/>
    <property type="project" value="InterPro"/>
</dbReference>
<dbReference type="InterPro" id="IPR017850">
    <property type="entry name" value="Alkaline_phosphatase_core_sf"/>
</dbReference>
<gene>
    <name evidence="2" type="ORF">CK820_G0041117</name>
</gene>
<dbReference type="SUPFAM" id="SSF53649">
    <property type="entry name" value="Alkaline phosphatase-like"/>
    <property type="match status" value="1"/>
</dbReference>
<dbReference type="Gene3D" id="3.40.720.10">
    <property type="entry name" value="Alkaline Phosphatase, subunit A"/>
    <property type="match status" value="1"/>
</dbReference>